<proteinExistence type="predicted"/>
<accession>E0XXR5</accession>
<name>E0XXR5_9DELT</name>
<protein>
    <recommendedName>
        <fullName evidence="2">Outer membrane protein beta-barrel domain-containing protein</fullName>
    </recommendedName>
</protein>
<sequence>MNKIFIIFYLISFSIKIFANEDTSLNRNKSFQIQAIVYSSLGTGLSLSYRFKKNIWLNFDTQSLSGTMSKDSNDALTREDADYEFQTKYINVRNYLTNIINNLFIQYGIVSRNWETKSIVNSNENSQRKAVYKTNYPTNGINFGIGMNWVFYNGLSSGLYLVRIISEEPSFTYELEEDWECSSSCQSNYESNVKKYTPSNSFYLNFGYNF</sequence>
<organism evidence="1">
    <name type="scientific">uncultured delta proteobacterium HF0130_20J24</name>
    <dbReference type="NCBI Taxonomy" id="710829"/>
    <lineage>
        <taxon>Bacteria</taxon>
        <taxon>Deltaproteobacteria</taxon>
        <taxon>environmental samples</taxon>
    </lineage>
</organism>
<evidence type="ECO:0008006" key="2">
    <source>
        <dbReference type="Google" id="ProtNLM"/>
    </source>
</evidence>
<evidence type="ECO:0000313" key="1">
    <source>
        <dbReference type="EMBL" id="ADI19206.1"/>
    </source>
</evidence>
<reference evidence="1" key="1">
    <citation type="journal article" date="2011" name="Environ. Microbiol.">
        <title>Time-series analyses of Monterey Bay coastal microbial picoplankton using a 'genome proxy' microarray.</title>
        <authorList>
            <person name="Rich V.I."/>
            <person name="Pham V.D."/>
            <person name="Eppley J."/>
            <person name="Shi Y."/>
            <person name="DeLong E.F."/>
        </authorList>
    </citation>
    <scope>NUCLEOTIDE SEQUENCE</scope>
</reference>
<dbReference type="AlphaFoldDB" id="E0XXR5"/>
<dbReference type="EMBL" id="GU474913">
    <property type="protein sequence ID" value="ADI19206.1"/>
    <property type="molecule type" value="Genomic_DNA"/>
</dbReference>